<organism evidence="15 16">
    <name type="scientific">Sphingobacterium haloxyli</name>
    <dbReference type="NCBI Taxonomy" id="2100533"/>
    <lineage>
        <taxon>Bacteria</taxon>
        <taxon>Pseudomonadati</taxon>
        <taxon>Bacteroidota</taxon>
        <taxon>Sphingobacteriia</taxon>
        <taxon>Sphingobacteriales</taxon>
        <taxon>Sphingobacteriaceae</taxon>
        <taxon>Sphingobacterium</taxon>
    </lineage>
</organism>
<feature type="transmembrane region" description="Helical" evidence="14">
    <location>
        <begin position="252"/>
        <end position="271"/>
    </location>
</feature>
<dbReference type="GO" id="GO:0009252">
    <property type="term" value="P:peptidoglycan biosynthetic process"/>
    <property type="evidence" value="ECO:0007669"/>
    <property type="project" value="UniProtKB-KW"/>
</dbReference>
<keyword evidence="14" id="KW-0573">Peptidoglycan synthesis</keyword>
<evidence type="ECO:0000256" key="4">
    <source>
        <dbReference type="ARBA" id="ARBA00021581"/>
    </source>
</evidence>
<dbReference type="RefSeq" id="WP_105717295.1">
    <property type="nucleotide sequence ID" value="NZ_PVBQ01000008.1"/>
</dbReference>
<protein>
    <recommendedName>
        <fullName evidence="4 14">Undecaprenyl-diphosphatase</fullName>
        <ecNumber evidence="3 14">3.6.1.27</ecNumber>
    </recommendedName>
    <alternativeName>
        <fullName evidence="12 14">Bacitracin resistance protein</fullName>
    </alternativeName>
    <alternativeName>
        <fullName evidence="11 14">Undecaprenyl pyrophosphate phosphatase</fullName>
    </alternativeName>
</protein>
<evidence type="ECO:0000256" key="1">
    <source>
        <dbReference type="ARBA" id="ARBA00004651"/>
    </source>
</evidence>
<comment type="miscellaneous">
    <text evidence="14">Bacitracin is thought to be involved in the inhibition of peptidoglycan synthesis by sequestering undecaprenyl diphosphate, thereby reducing the pool of lipid carrier available.</text>
</comment>
<dbReference type="GO" id="GO:0050380">
    <property type="term" value="F:undecaprenyl-diphosphatase activity"/>
    <property type="evidence" value="ECO:0007669"/>
    <property type="project" value="UniProtKB-UniRule"/>
</dbReference>
<evidence type="ECO:0000256" key="9">
    <source>
        <dbReference type="ARBA" id="ARBA00023136"/>
    </source>
</evidence>
<dbReference type="OrthoDB" id="9808289at2"/>
<feature type="transmembrane region" description="Helical" evidence="14">
    <location>
        <begin position="44"/>
        <end position="62"/>
    </location>
</feature>
<dbReference type="Proteomes" id="UP000239711">
    <property type="component" value="Unassembled WGS sequence"/>
</dbReference>
<comment type="similarity">
    <text evidence="2 14">Belongs to the UppP family.</text>
</comment>
<feature type="transmembrane region" description="Helical" evidence="14">
    <location>
        <begin position="109"/>
        <end position="130"/>
    </location>
</feature>
<keyword evidence="10 14" id="KW-0046">Antibiotic resistance</keyword>
<comment type="caution">
    <text evidence="15">The sequence shown here is derived from an EMBL/GenBank/DDBJ whole genome shotgun (WGS) entry which is preliminary data.</text>
</comment>
<dbReference type="Pfam" id="PF02673">
    <property type="entry name" value="BacA"/>
    <property type="match status" value="1"/>
</dbReference>
<dbReference type="HAMAP" id="MF_01006">
    <property type="entry name" value="Undec_diphosphatase"/>
    <property type="match status" value="1"/>
</dbReference>
<evidence type="ECO:0000256" key="14">
    <source>
        <dbReference type="HAMAP-Rule" id="MF_01006"/>
    </source>
</evidence>
<name>A0A2S9J320_9SPHI</name>
<reference evidence="15 16" key="1">
    <citation type="submission" date="2018-02" db="EMBL/GenBank/DDBJ databases">
        <title>The draft genome of Sphingobacterium sp. 5JN-11.</title>
        <authorList>
            <person name="Liu L."/>
            <person name="Li L."/>
            <person name="Liang L."/>
            <person name="Zhang X."/>
            <person name="Wang T."/>
        </authorList>
    </citation>
    <scope>NUCLEOTIDE SEQUENCE [LARGE SCALE GENOMIC DNA]</scope>
    <source>
        <strain evidence="15 16">5JN-11</strain>
    </source>
</reference>
<dbReference type="EMBL" id="PVBQ01000008">
    <property type="protein sequence ID" value="PRD47178.1"/>
    <property type="molecule type" value="Genomic_DNA"/>
</dbReference>
<comment type="subcellular location">
    <subcellularLocation>
        <location evidence="1 14">Cell membrane</location>
        <topology evidence="1 14">Multi-pass membrane protein</topology>
    </subcellularLocation>
</comment>
<keyword evidence="7 14" id="KW-0378">Hydrolase</keyword>
<dbReference type="GO" id="GO:0071555">
    <property type="term" value="P:cell wall organization"/>
    <property type="evidence" value="ECO:0007669"/>
    <property type="project" value="UniProtKB-KW"/>
</dbReference>
<evidence type="ECO:0000313" key="16">
    <source>
        <dbReference type="Proteomes" id="UP000239711"/>
    </source>
</evidence>
<gene>
    <name evidence="14" type="primary">uppP</name>
    <name evidence="15" type="ORF">C5745_12270</name>
</gene>
<dbReference type="EC" id="3.6.1.27" evidence="3 14"/>
<evidence type="ECO:0000256" key="13">
    <source>
        <dbReference type="ARBA" id="ARBA00047594"/>
    </source>
</evidence>
<evidence type="ECO:0000256" key="6">
    <source>
        <dbReference type="ARBA" id="ARBA00022692"/>
    </source>
</evidence>
<evidence type="ECO:0000313" key="15">
    <source>
        <dbReference type="EMBL" id="PRD47178.1"/>
    </source>
</evidence>
<dbReference type="GO" id="GO:0008360">
    <property type="term" value="P:regulation of cell shape"/>
    <property type="evidence" value="ECO:0007669"/>
    <property type="project" value="UniProtKB-KW"/>
</dbReference>
<dbReference type="PANTHER" id="PTHR30622">
    <property type="entry name" value="UNDECAPRENYL-DIPHOSPHATASE"/>
    <property type="match status" value="1"/>
</dbReference>
<dbReference type="AlphaFoldDB" id="A0A2S9J320"/>
<feature type="transmembrane region" description="Helical" evidence="14">
    <location>
        <begin position="223"/>
        <end position="246"/>
    </location>
</feature>
<dbReference type="InterPro" id="IPR003824">
    <property type="entry name" value="UppP"/>
</dbReference>
<keyword evidence="5 14" id="KW-1003">Cell membrane</keyword>
<dbReference type="PANTHER" id="PTHR30622:SF2">
    <property type="entry name" value="UNDECAPRENYL-DIPHOSPHATASE"/>
    <property type="match status" value="1"/>
</dbReference>
<comment type="function">
    <text evidence="14">Catalyzes the dephosphorylation of undecaprenyl diphosphate (UPP). Confers resistance to bacitracin.</text>
</comment>
<comment type="catalytic activity">
    <reaction evidence="13 14">
        <text>di-trans,octa-cis-undecaprenyl diphosphate + H2O = di-trans,octa-cis-undecaprenyl phosphate + phosphate + H(+)</text>
        <dbReference type="Rhea" id="RHEA:28094"/>
        <dbReference type="ChEBI" id="CHEBI:15377"/>
        <dbReference type="ChEBI" id="CHEBI:15378"/>
        <dbReference type="ChEBI" id="CHEBI:43474"/>
        <dbReference type="ChEBI" id="CHEBI:58405"/>
        <dbReference type="ChEBI" id="CHEBI:60392"/>
        <dbReference type="EC" id="3.6.1.27"/>
    </reaction>
</comment>
<keyword evidence="9 14" id="KW-0472">Membrane</keyword>
<keyword evidence="14" id="KW-0961">Cell wall biogenesis/degradation</keyword>
<evidence type="ECO:0000256" key="7">
    <source>
        <dbReference type="ARBA" id="ARBA00022801"/>
    </source>
</evidence>
<proteinExistence type="inferred from homology"/>
<keyword evidence="16" id="KW-1185">Reference proteome</keyword>
<sequence length="272" mass="29274">MDIFKAIIVGIVQGLTEFLPVSSSGHIIIAQEILGLDYGDEDNLLFAVMLHGATALSTLVVFRKDIYNILKGLLAFRKNESLSFAISILVSMVPAVIVGLFFIDTLEQLFSNLLVVGCSLLATSLLLLFASKKRNQGKAINTVRAFVIGIGQMLAAVFPGLSRSGTTISTALLMGTDKDKAARFSFLMVLPLIIGATIKKIFETSSISQPEVIEQATTMTIPALSLGFLAAFLAGLCACSWMIKLIRNAKLYYFSIYCALVGTAVITYALIS</sequence>
<feature type="transmembrane region" description="Helical" evidence="14">
    <location>
        <begin position="82"/>
        <end position="103"/>
    </location>
</feature>
<keyword evidence="8 14" id="KW-1133">Transmembrane helix</keyword>
<keyword evidence="14" id="KW-0133">Cell shape</keyword>
<evidence type="ECO:0000256" key="3">
    <source>
        <dbReference type="ARBA" id="ARBA00012374"/>
    </source>
</evidence>
<evidence type="ECO:0000256" key="2">
    <source>
        <dbReference type="ARBA" id="ARBA00010621"/>
    </source>
</evidence>
<evidence type="ECO:0000256" key="8">
    <source>
        <dbReference type="ARBA" id="ARBA00022989"/>
    </source>
</evidence>
<accession>A0A2S9J320</accession>
<keyword evidence="6 14" id="KW-0812">Transmembrane</keyword>
<evidence type="ECO:0000256" key="11">
    <source>
        <dbReference type="ARBA" id="ARBA00032707"/>
    </source>
</evidence>
<evidence type="ECO:0000256" key="10">
    <source>
        <dbReference type="ARBA" id="ARBA00023251"/>
    </source>
</evidence>
<feature type="transmembrane region" description="Helical" evidence="14">
    <location>
        <begin position="181"/>
        <end position="202"/>
    </location>
</feature>
<evidence type="ECO:0000256" key="12">
    <source>
        <dbReference type="ARBA" id="ARBA00032932"/>
    </source>
</evidence>
<dbReference type="GO" id="GO:0046677">
    <property type="term" value="P:response to antibiotic"/>
    <property type="evidence" value="ECO:0007669"/>
    <property type="project" value="UniProtKB-UniRule"/>
</dbReference>
<dbReference type="GO" id="GO:0005886">
    <property type="term" value="C:plasma membrane"/>
    <property type="evidence" value="ECO:0007669"/>
    <property type="project" value="UniProtKB-SubCell"/>
</dbReference>
<evidence type="ECO:0000256" key="5">
    <source>
        <dbReference type="ARBA" id="ARBA00022475"/>
    </source>
</evidence>